<accession>A0ABX9IIT1</accession>
<dbReference type="PROSITE" id="PS50104">
    <property type="entry name" value="TIR"/>
    <property type="match status" value="1"/>
</dbReference>
<dbReference type="EMBL" id="QNUF01000015">
    <property type="protein sequence ID" value="REC74529.1"/>
    <property type="molecule type" value="Genomic_DNA"/>
</dbReference>
<dbReference type="SUPFAM" id="SSF52540">
    <property type="entry name" value="P-loop containing nucleoside triphosphate hydrolases"/>
    <property type="match status" value="1"/>
</dbReference>
<comment type="caution">
    <text evidence="4">The sequence shown here is derived from an EMBL/GenBank/DDBJ whole genome shotgun (WGS) entry which is preliminary data.</text>
</comment>
<dbReference type="Gene3D" id="3.40.50.10140">
    <property type="entry name" value="Toll/interleukin-1 receptor homology (TIR) domain"/>
    <property type="match status" value="1"/>
</dbReference>
<dbReference type="RefSeq" id="WP_115919083.1">
    <property type="nucleotide sequence ID" value="NZ_BJYH01000002.1"/>
</dbReference>
<keyword evidence="1" id="KW-0433">Leucine-rich repeat</keyword>
<dbReference type="SUPFAM" id="SSF52200">
    <property type="entry name" value="Toll/Interleukin receptor TIR domain"/>
    <property type="match status" value="1"/>
</dbReference>
<name>A0ABX9IIT1_9FLAO</name>
<dbReference type="Gene3D" id="3.40.50.300">
    <property type="entry name" value="P-loop containing nucleotide triphosphate hydrolases"/>
    <property type="match status" value="1"/>
</dbReference>
<keyword evidence="5" id="KW-1185">Reference proteome</keyword>
<proteinExistence type="predicted"/>
<dbReference type="InterPro" id="IPR025875">
    <property type="entry name" value="Leu-rich_rpt_4"/>
</dbReference>
<evidence type="ECO:0000259" key="3">
    <source>
        <dbReference type="PROSITE" id="PS50104"/>
    </source>
</evidence>
<evidence type="ECO:0000256" key="1">
    <source>
        <dbReference type="ARBA" id="ARBA00022614"/>
    </source>
</evidence>
<gene>
    <name evidence="4" type="ORF">DRF57_13625</name>
</gene>
<dbReference type="InterPro" id="IPR027417">
    <property type="entry name" value="P-loop_NTPase"/>
</dbReference>
<dbReference type="SMART" id="SM00255">
    <property type="entry name" value="TIR"/>
    <property type="match status" value="1"/>
</dbReference>
<reference evidence="4 5" key="1">
    <citation type="journal article" date="2010" name="Syst. Appl. Microbiol.">
        <title>Four new species of Chryseobacterium from the rhizosphere of coastal sand dune plants, Chryseobacterium elymi sp. nov., Chryseobacterium hagamense sp. nov., Chryseobacterium lathyri sp. nov. and Chryseobacterium rhizosphaerae sp. nov.</title>
        <authorList>
            <person name="Cho S.H."/>
            <person name="Lee K.S."/>
            <person name="Shin D.S."/>
            <person name="Han J.H."/>
            <person name="Park K.S."/>
            <person name="Lee C.H."/>
            <person name="Park K.H."/>
            <person name="Kim S.B."/>
        </authorList>
    </citation>
    <scope>NUCLEOTIDE SEQUENCE [LARGE SCALE GENOMIC DNA]</scope>
    <source>
        <strain evidence="4 5">KCTC 22548</strain>
    </source>
</reference>
<protein>
    <recommendedName>
        <fullName evidence="3">TIR domain-containing protein</fullName>
    </recommendedName>
</protein>
<organism evidence="4 5">
    <name type="scientific">Chryseobacterium rhizosphaerae</name>
    <dbReference type="NCBI Taxonomy" id="395937"/>
    <lineage>
        <taxon>Bacteria</taxon>
        <taxon>Pseudomonadati</taxon>
        <taxon>Bacteroidota</taxon>
        <taxon>Flavobacteriia</taxon>
        <taxon>Flavobacteriales</taxon>
        <taxon>Weeksellaceae</taxon>
        <taxon>Chryseobacterium group</taxon>
        <taxon>Chryseobacterium</taxon>
    </lineage>
</organism>
<keyword evidence="2" id="KW-0677">Repeat</keyword>
<dbReference type="Pfam" id="PF08477">
    <property type="entry name" value="Roc"/>
    <property type="match status" value="1"/>
</dbReference>
<dbReference type="PANTHER" id="PTHR48051">
    <property type="match status" value="1"/>
</dbReference>
<dbReference type="Pfam" id="PF12799">
    <property type="entry name" value="LRR_4"/>
    <property type="match status" value="1"/>
</dbReference>
<evidence type="ECO:0000313" key="5">
    <source>
        <dbReference type="Proteomes" id="UP000256491"/>
    </source>
</evidence>
<dbReference type="InterPro" id="IPR032171">
    <property type="entry name" value="COR-A"/>
</dbReference>
<dbReference type="Pfam" id="PF13676">
    <property type="entry name" value="TIR_2"/>
    <property type="match status" value="1"/>
</dbReference>
<dbReference type="InterPro" id="IPR035897">
    <property type="entry name" value="Toll_tir_struct_dom_sf"/>
</dbReference>
<dbReference type="InterPro" id="IPR000157">
    <property type="entry name" value="TIR_dom"/>
</dbReference>
<dbReference type="Gene3D" id="3.80.10.10">
    <property type="entry name" value="Ribonuclease Inhibitor"/>
    <property type="match status" value="1"/>
</dbReference>
<dbReference type="InterPro" id="IPR050216">
    <property type="entry name" value="LRR_domain-containing"/>
</dbReference>
<evidence type="ECO:0000256" key="2">
    <source>
        <dbReference type="ARBA" id="ARBA00022737"/>
    </source>
</evidence>
<dbReference type="PANTHER" id="PTHR48051:SF48">
    <property type="entry name" value="MULTIFUNCTIONAL ROCO FAMILY SIGNALING REGULATOR 1"/>
    <property type="match status" value="1"/>
</dbReference>
<dbReference type="InterPro" id="IPR001611">
    <property type="entry name" value="Leu-rich_rpt"/>
</dbReference>
<dbReference type="Proteomes" id="UP000256491">
    <property type="component" value="Unassembled WGS sequence"/>
</dbReference>
<dbReference type="PROSITE" id="PS51450">
    <property type="entry name" value="LRR"/>
    <property type="match status" value="3"/>
</dbReference>
<dbReference type="SUPFAM" id="SSF52058">
    <property type="entry name" value="L domain-like"/>
    <property type="match status" value="1"/>
</dbReference>
<sequence>MNIVKRNLYVLGNPGPGKNFIRKVFEEIMFSRNHYLDDRYVGSDWTINTHNNISIEVEIKDYTLSNFASIKIDSIVIFVPDSIGKEFWKISEDEINFLKILSDTCTVIFVYPPTAESNLRKGKSHLMNVLPFIEYFVSLPPRPAHDAFEYLNEFSTIIRQIIINSHPDSLLYAKKLIKENYETQNPILDLGNCGLTSLKNLKELFQNVHLEELILSNEWGEYDGTHLKHRTSNNHLEPNILFGFPEEIGKLQNLKVLIAGGNWNDPKRNRSNYFSRWYINDITPLSKLKKIIALNLSNNEIQTAQPLADLINLKYLHINNNQIKYFPEITCFPKLTILYLSNNRIDNLDFLVGESVLSLVDLHSNQITDLSPIIELISRLDIVDSQWENSTISIANNPLSIPPAEVVSKGKSNVLAYFTQLEAEKNIQLNPYLNSDIKLILVGNSNVGKSTFVGWLKTNKVDKNLATTHWLDFGIWKTSIKGKDYTIRVFDFGGQEYYHETHHLFFTNRTAYVLLWDRSSNDFGKQVVNQRQKGGEEQEVEIETFPLEYWLDSIRYHTNKKKINQPKNIVTKILEERNDQFKVTYMLKKKWIPDSSKVLIDIIDDDSEILYEEEENILVLQNKVDSQKEKLFINEESLKGTYPKIYDFDQISLFSNKGLTRSKNTLFDIFNSLEILNSQYLGTWNYIKQNIENQNFQDSFSDSEFCAYCNSIIKALPELVGRSKKQKDKVFFSLEDAKVFASFLSDIGLCLYYPENDQLKDRIFLNQGKILNDLTKILLEIDRNNGEISKNAIAKTLGESQSANAVSEVIKLMLHFKILFKHPISSKKSYIAPLYLPDEPPKSIKLFEELFERPTYRYKYKTFIHKSIILDFFHEYGAKTLSETSDDSSFYYWKNGILVKNENCKDIIMVKFVPWNKDDQCALLDVFALKGTGEEFVNEIVKYIDSINTGIRVTKLVPDEKGEKFVPLEIIHENEEHQNAVFHFENKYYKLQSFRKYLKSPLRMKKIFISYSKQDLTLVNKFIEHLSALQRDGKVSHWYCSALEAGSAWNEEIQKHFEESDIVCFMVSPNFMKTEYIHEHEIKKAFERKKADPGFKIIPIILNFCRWTTTNNNLGDYTALPYTAKPIMDFHNQDMGWYITEACLRIMIDHDLDPKGDDFYQGQALPTDVLKIYERIVGGKIDNNTL</sequence>
<evidence type="ECO:0000313" key="4">
    <source>
        <dbReference type="EMBL" id="REC74529.1"/>
    </source>
</evidence>
<dbReference type="InterPro" id="IPR032675">
    <property type="entry name" value="LRR_dom_sf"/>
</dbReference>
<dbReference type="Pfam" id="PF16095">
    <property type="entry name" value="COR-A"/>
    <property type="match status" value="1"/>
</dbReference>
<feature type="domain" description="TIR" evidence="3">
    <location>
        <begin position="1003"/>
        <end position="1131"/>
    </location>
</feature>